<dbReference type="Gene3D" id="3.40.30.10">
    <property type="entry name" value="Glutaredoxin"/>
    <property type="match status" value="1"/>
</dbReference>
<evidence type="ECO:0000313" key="3">
    <source>
        <dbReference type="Proteomes" id="UP000253517"/>
    </source>
</evidence>
<dbReference type="Proteomes" id="UP000253517">
    <property type="component" value="Unassembled WGS sequence"/>
</dbReference>
<dbReference type="InterPro" id="IPR036249">
    <property type="entry name" value="Thioredoxin-like_sf"/>
</dbReference>
<dbReference type="AlphaFoldDB" id="A0A369A8Q6"/>
<organism evidence="2 3">
    <name type="scientific">Schleiferia thermophila</name>
    <dbReference type="NCBI Taxonomy" id="884107"/>
    <lineage>
        <taxon>Bacteria</taxon>
        <taxon>Pseudomonadati</taxon>
        <taxon>Bacteroidota</taxon>
        <taxon>Flavobacteriia</taxon>
        <taxon>Flavobacteriales</taxon>
        <taxon>Schleiferiaceae</taxon>
        <taxon>Schleiferia</taxon>
    </lineage>
</organism>
<evidence type="ECO:0000313" key="2">
    <source>
        <dbReference type="EMBL" id="RCX05525.1"/>
    </source>
</evidence>
<dbReference type="SUPFAM" id="SSF52833">
    <property type="entry name" value="Thioredoxin-like"/>
    <property type="match status" value="1"/>
</dbReference>
<keyword evidence="3" id="KW-1185">Reference proteome</keyword>
<feature type="domain" description="Spermatogenesis-associated protein 20-like TRX" evidence="1">
    <location>
        <begin position="2"/>
        <end position="156"/>
    </location>
</feature>
<dbReference type="InterPro" id="IPR024705">
    <property type="entry name" value="Ssp411"/>
</dbReference>
<dbReference type="RefSeq" id="WP_114365846.1">
    <property type="nucleotide sequence ID" value="NZ_BHZF01000001.1"/>
</dbReference>
<dbReference type="PANTHER" id="PTHR42899:SF1">
    <property type="entry name" value="SPERMATOGENESIS-ASSOCIATED PROTEIN 20"/>
    <property type="match status" value="1"/>
</dbReference>
<dbReference type="PANTHER" id="PTHR42899">
    <property type="entry name" value="SPERMATOGENESIS-ASSOCIATED PROTEIN 20"/>
    <property type="match status" value="1"/>
</dbReference>
<protein>
    <recommendedName>
        <fullName evidence="1">Spermatogenesis-associated protein 20-like TRX domain-containing protein</fullName>
    </recommendedName>
</protein>
<reference evidence="2 3" key="1">
    <citation type="submission" date="2018-07" db="EMBL/GenBank/DDBJ databases">
        <title>Genomic Encyclopedia of Type Strains, Phase IV (KMG-IV): sequencing the most valuable type-strain genomes for metagenomic binning, comparative biology and taxonomic classification.</title>
        <authorList>
            <person name="Goeker M."/>
        </authorList>
    </citation>
    <scope>NUCLEOTIDE SEQUENCE [LARGE SCALE GENOMIC DNA]</scope>
    <source>
        <strain evidence="2 3">DSM 21410</strain>
    </source>
</reference>
<dbReference type="InterPro" id="IPR012341">
    <property type="entry name" value="6hp_glycosidase-like_sf"/>
</dbReference>
<proteinExistence type="predicted"/>
<dbReference type="Pfam" id="PF03190">
    <property type="entry name" value="Thioredox_DsbH"/>
    <property type="match status" value="1"/>
</dbReference>
<dbReference type="EMBL" id="QPJS01000001">
    <property type="protein sequence ID" value="RCX05525.1"/>
    <property type="molecule type" value="Genomic_DNA"/>
</dbReference>
<sequence>MNRLKDSPSPYLRQHAHNPVDWYPWGEEAFQKAKEDDKLLIISIGYSACHWCHVMERECFEDLQVARLMNQHYISIKVDREEHTDVDQIYMDALQLMTGRGGWPLNIIALPDGRPVWGVTYLPKKSWMSALTQIAEIKQKEPAQLLEYADKLSQSIKVLHATPLVKGFEKPSADLLYTAAQKLLKNRDLQSGGPDRAPKFMMPAQLLSMLKIAVYTDEDQLSRYVHTTLQNISRRGIFDHTAGGFYRYSTDAHWKIPHFEKMLYDNALLIETYAEAYKHSRSENYIHTIQKTLHWLHAEMANPEGGYYAALDADADGEEGKTYTFTPAEIHTMLQGLHQDFLRDLYSLHPGEQWEGLYVLHQSQPLEHYLQKHHLTLSQAADQIKQFLTRARQIRSAKPRPGVDDKVIAAWNALLTSALVTAYEATGHHPWLLQAKDLFRTIYQIITHGAHYQKKSAFHARCLLDDLATAIRAAIRLFSTTGDPSYLQTALAFTERAYLYHNTPEQILFTNTPQHDTLLIHKSVDTEDNVIPSSNALMAENLLFLGHITGHHEYTERSQAMLNAMRDRIIDHPEAYYHWWYVHLLHAAPLKLYVITGPRAHQKALPYRANFYPDALVLSTGQPDQADIFLHRFHPHKDQLFLCIGESCRPPEELH</sequence>
<name>A0A369A8Q6_9FLAO</name>
<dbReference type="CDD" id="cd02955">
    <property type="entry name" value="SSP411"/>
    <property type="match status" value="1"/>
</dbReference>
<dbReference type="InterPro" id="IPR004879">
    <property type="entry name" value="Ssp411-like_TRX"/>
</dbReference>
<dbReference type="PIRSF" id="PIRSF006402">
    <property type="entry name" value="UCP006402_thioredoxin"/>
    <property type="match status" value="1"/>
</dbReference>
<dbReference type="Gene3D" id="1.50.10.20">
    <property type="match status" value="1"/>
</dbReference>
<dbReference type="InterPro" id="IPR008928">
    <property type="entry name" value="6-hairpin_glycosidase_sf"/>
</dbReference>
<evidence type="ECO:0000259" key="1">
    <source>
        <dbReference type="Pfam" id="PF03190"/>
    </source>
</evidence>
<comment type="caution">
    <text evidence="2">The sequence shown here is derived from an EMBL/GenBank/DDBJ whole genome shotgun (WGS) entry which is preliminary data.</text>
</comment>
<accession>A0A369A8Q6</accession>
<gene>
    <name evidence="2" type="ORF">DES35_101812</name>
</gene>
<dbReference type="Gene3D" id="1.50.10.10">
    <property type="match status" value="1"/>
</dbReference>
<dbReference type="SUPFAM" id="SSF48208">
    <property type="entry name" value="Six-hairpin glycosidases"/>
    <property type="match status" value="1"/>
</dbReference>
<dbReference type="GO" id="GO:0005975">
    <property type="term" value="P:carbohydrate metabolic process"/>
    <property type="evidence" value="ECO:0007669"/>
    <property type="project" value="InterPro"/>
</dbReference>